<dbReference type="GeneID" id="78297400"/>
<evidence type="ECO:0000256" key="6">
    <source>
        <dbReference type="SAM" id="Phobius"/>
    </source>
</evidence>
<keyword evidence="2" id="KW-0813">Transport</keyword>
<proteinExistence type="predicted"/>
<dbReference type="GO" id="GO:0016020">
    <property type="term" value="C:membrane"/>
    <property type="evidence" value="ECO:0007669"/>
    <property type="project" value="UniProtKB-SubCell"/>
</dbReference>
<comment type="subcellular location">
    <subcellularLocation>
        <location evidence="1">Membrane</location>
        <topology evidence="1">Multi-pass membrane protein</topology>
    </subcellularLocation>
</comment>
<dbReference type="PANTHER" id="PTHR12778">
    <property type="entry name" value="SOLUTE CARRIER FAMILY 33 ACETYL-COA TRANSPORTER -RELATED"/>
    <property type="match status" value="1"/>
</dbReference>
<evidence type="ECO:0000256" key="1">
    <source>
        <dbReference type="ARBA" id="ARBA00004141"/>
    </source>
</evidence>
<dbReference type="InterPro" id="IPR004752">
    <property type="entry name" value="AmpG_permease/AT-1"/>
</dbReference>
<comment type="caution">
    <text evidence="7">The sequence shown here is derived from an EMBL/GenBank/DDBJ whole genome shotgun (WGS) entry which is preliminary data.</text>
</comment>
<keyword evidence="4 6" id="KW-1133">Transmembrane helix</keyword>
<feature type="transmembrane region" description="Helical" evidence="6">
    <location>
        <begin position="169"/>
        <end position="191"/>
    </location>
</feature>
<evidence type="ECO:0000256" key="5">
    <source>
        <dbReference type="ARBA" id="ARBA00023136"/>
    </source>
</evidence>
<sequence>MPGVVGLIVFLFFFRLAESQLGKMAVAFMKDAREDGGLGLSTEAFGMLYGTFGVLALIAGGIAGGVLVARYGFGRTVWPLVAALNVPDLVYVYLATFRPESLWIVGGCVTVEQFGYGLGYSAFMLVTIAFAEHSGPFKTSHYAIMTGITILGLNLTGMLSGYAQKWLGYVPFFWYVMICTIPSFLVMIPVARRIPADFGCKRQVE</sequence>
<dbReference type="OrthoDB" id="9787815at2"/>
<keyword evidence="8" id="KW-1185">Reference proteome</keyword>
<organism evidence="7 8">
    <name type="scientific">Victivallis vadensis</name>
    <dbReference type="NCBI Taxonomy" id="172901"/>
    <lineage>
        <taxon>Bacteria</taxon>
        <taxon>Pseudomonadati</taxon>
        <taxon>Lentisphaerota</taxon>
        <taxon>Lentisphaeria</taxon>
        <taxon>Victivallales</taxon>
        <taxon>Victivallaceae</taxon>
        <taxon>Victivallis</taxon>
    </lineage>
</organism>
<reference evidence="7 8" key="1">
    <citation type="submission" date="2018-04" db="EMBL/GenBank/DDBJ databases">
        <title>Genomic Encyclopedia of Type Strains, Phase IV (KMG-IV): sequencing the most valuable type-strain genomes for metagenomic binning, comparative biology and taxonomic classification.</title>
        <authorList>
            <person name="Goeker M."/>
        </authorList>
    </citation>
    <scope>NUCLEOTIDE SEQUENCE [LARGE SCALE GENOMIC DNA]</scope>
    <source>
        <strain evidence="7 8">DSM 14823</strain>
    </source>
</reference>
<feature type="transmembrane region" description="Helical" evidence="6">
    <location>
        <begin position="143"/>
        <end position="163"/>
    </location>
</feature>
<gene>
    <name evidence="7" type="ORF">C8D82_1733</name>
</gene>
<dbReference type="PANTHER" id="PTHR12778:SF10">
    <property type="entry name" value="MAJOR FACILITATOR SUPERFAMILY DOMAIN-CONTAINING PROTEIN 3"/>
    <property type="match status" value="1"/>
</dbReference>
<evidence type="ECO:0000313" key="7">
    <source>
        <dbReference type="EMBL" id="PVY28617.1"/>
    </source>
</evidence>
<feature type="transmembrane region" description="Helical" evidence="6">
    <location>
        <begin position="114"/>
        <end position="131"/>
    </location>
</feature>
<evidence type="ECO:0000256" key="2">
    <source>
        <dbReference type="ARBA" id="ARBA00022448"/>
    </source>
</evidence>
<protein>
    <recommendedName>
        <fullName evidence="9">MFS transporter</fullName>
    </recommendedName>
</protein>
<dbReference type="AlphaFoldDB" id="A0A2U1A7R9"/>
<feature type="transmembrane region" description="Helical" evidence="6">
    <location>
        <begin position="47"/>
        <end position="69"/>
    </location>
</feature>
<accession>A0A2U1A7R9</accession>
<dbReference type="Proteomes" id="UP000245959">
    <property type="component" value="Unassembled WGS sequence"/>
</dbReference>
<evidence type="ECO:0000313" key="8">
    <source>
        <dbReference type="Proteomes" id="UP000245959"/>
    </source>
</evidence>
<dbReference type="InterPro" id="IPR036259">
    <property type="entry name" value="MFS_trans_sf"/>
</dbReference>
<keyword evidence="3 6" id="KW-0812">Transmembrane</keyword>
<dbReference type="EMBL" id="QEKH01000073">
    <property type="protein sequence ID" value="PVY28617.1"/>
    <property type="molecule type" value="Genomic_DNA"/>
</dbReference>
<dbReference type="RefSeq" id="WP_133245327.1">
    <property type="nucleotide sequence ID" value="NZ_CABMMC010000257.1"/>
</dbReference>
<evidence type="ECO:0000256" key="4">
    <source>
        <dbReference type="ARBA" id="ARBA00022989"/>
    </source>
</evidence>
<keyword evidence="5 6" id="KW-0472">Membrane</keyword>
<dbReference type="SUPFAM" id="SSF103473">
    <property type="entry name" value="MFS general substrate transporter"/>
    <property type="match status" value="1"/>
</dbReference>
<evidence type="ECO:0000256" key="3">
    <source>
        <dbReference type="ARBA" id="ARBA00022692"/>
    </source>
</evidence>
<evidence type="ECO:0008006" key="9">
    <source>
        <dbReference type="Google" id="ProtNLM"/>
    </source>
</evidence>
<name>A0A2U1A7R9_9BACT</name>